<dbReference type="Gene3D" id="3.40.50.720">
    <property type="entry name" value="NAD(P)-binding Rossmann-like Domain"/>
    <property type="match status" value="1"/>
</dbReference>
<proteinExistence type="inferred from homology"/>
<dbReference type="InterPro" id="IPR008927">
    <property type="entry name" value="6-PGluconate_DH-like_C_sf"/>
</dbReference>
<evidence type="ECO:0000256" key="14">
    <source>
        <dbReference type="RuleBase" id="RU003903"/>
    </source>
</evidence>
<evidence type="ECO:0000256" key="9">
    <source>
        <dbReference type="ARBA" id="ARBA00022857"/>
    </source>
</evidence>
<dbReference type="InterPro" id="IPR028939">
    <property type="entry name" value="P5C_Rdtase_cat_N"/>
</dbReference>
<evidence type="ECO:0000256" key="10">
    <source>
        <dbReference type="ARBA" id="ARBA00023002"/>
    </source>
</evidence>
<dbReference type="PROSITE" id="PS00521">
    <property type="entry name" value="P5CR"/>
    <property type="match status" value="1"/>
</dbReference>
<dbReference type="PANTHER" id="PTHR11645">
    <property type="entry name" value="PYRROLINE-5-CARBOXYLATE REDUCTASE"/>
    <property type="match status" value="1"/>
</dbReference>
<evidence type="ECO:0000256" key="8">
    <source>
        <dbReference type="ARBA" id="ARBA00022650"/>
    </source>
</evidence>
<dbReference type="InterPro" id="IPR036291">
    <property type="entry name" value="NAD(P)-bd_dom_sf"/>
</dbReference>
<dbReference type="AlphaFoldDB" id="A0A0D6R8D3"/>
<comment type="pathway">
    <text evidence="2 14">Amino-acid biosynthesis; L-proline biosynthesis; L-proline from L-glutamate 5-semialdehyde: step 1/1.</text>
</comment>
<keyword evidence="8 14" id="KW-0641">Proline biosynthesis</keyword>
<dbReference type="GO" id="GO:0004735">
    <property type="term" value="F:pyrroline-5-carboxylate reductase activity"/>
    <property type="evidence" value="ECO:0007669"/>
    <property type="project" value="UniProtKB-EC"/>
</dbReference>
<evidence type="ECO:0000259" key="16">
    <source>
        <dbReference type="Pfam" id="PF14748"/>
    </source>
</evidence>
<evidence type="ECO:0000256" key="6">
    <source>
        <dbReference type="ARBA" id="ARBA00022490"/>
    </source>
</evidence>
<feature type="domain" description="Pyrroline-5-carboxylate reductase catalytic N-terminal" evidence="15">
    <location>
        <begin position="7"/>
        <end position="101"/>
    </location>
</feature>
<accession>A0A0D6R8D3</accession>
<feature type="binding site" evidence="13">
    <location>
        <position position="59"/>
    </location>
    <ligand>
        <name>NADPH</name>
        <dbReference type="ChEBI" id="CHEBI:57783"/>
    </ligand>
</feature>
<comment type="similarity">
    <text evidence="3 14">Belongs to the pyrroline-5-carboxylate reductase family.</text>
</comment>
<sequence length="270" mass="28397">MMAESWRVGFIGAGKMAEAIARGLDKSGVLSSSRMRTAHLRLPRRQAFSSFGVTVCDSNAKVVEECEVLVLGVKPHVVKEVLVDLKPLLSKDKLLISIAAGVKLKDLEEWAGNARVVRVMPNTPCLVGETAAVMSLGSKATAEDEKLVKGLFEAVGQIWTANEKLLDAVTGLSGSGPAYIYLAIEAMADGGVAAGLPRDLALALASQTVLGAAKMVMDTKKNPGQLKDEVTSPAGTTIAGIHELEKGGLRASFMSAVIAAAKRSEELSKR</sequence>
<keyword evidence="7 14" id="KW-0028">Amino-acid biosynthesis</keyword>
<dbReference type="EMBL" id="GCKF01022006">
    <property type="protein sequence ID" value="JAG98589.1"/>
    <property type="molecule type" value="Transcribed_RNA"/>
</dbReference>
<dbReference type="SUPFAM" id="SSF48179">
    <property type="entry name" value="6-phosphogluconate dehydrogenase C-terminal domain-like"/>
    <property type="match status" value="1"/>
</dbReference>
<evidence type="ECO:0000256" key="4">
    <source>
        <dbReference type="ARBA" id="ARBA00012855"/>
    </source>
</evidence>
<keyword evidence="6" id="KW-0963">Cytoplasm</keyword>
<keyword evidence="10 14" id="KW-0560">Oxidoreductase</keyword>
<evidence type="ECO:0000256" key="3">
    <source>
        <dbReference type="ARBA" id="ARBA00005525"/>
    </source>
</evidence>
<dbReference type="PANTHER" id="PTHR11645:SF0">
    <property type="entry name" value="PYRROLINE-5-CARBOXYLATE REDUCTASE 3"/>
    <property type="match status" value="1"/>
</dbReference>
<dbReference type="GO" id="GO:0005737">
    <property type="term" value="C:cytoplasm"/>
    <property type="evidence" value="ECO:0007669"/>
    <property type="project" value="UniProtKB-SubCell"/>
</dbReference>
<evidence type="ECO:0000256" key="1">
    <source>
        <dbReference type="ARBA" id="ARBA00004496"/>
    </source>
</evidence>
<evidence type="ECO:0000256" key="13">
    <source>
        <dbReference type="PIRSR" id="PIRSR000193-1"/>
    </source>
</evidence>
<dbReference type="InterPro" id="IPR000304">
    <property type="entry name" value="Pyrroline-COOH_reductase"/>
</dbReference>
<evidence type="ECO:0000259" key="15">
    <source>
        <dbReference type="Pfam" id="PF03807"/>
    </source>
</evidence>
<feature type="domain" description="Pyrroline-5-carboxylate reductase dimerisation" evidence="16">
    <location>
        <begin position="163"/>
        <end position="267"/>
    </location>
</feature>
<evidence type="ECO:0000256" key="5">
    <source>
        <dbReference type="ARBA" id="ARBA00021413"/>
    </source>
</evidence>
<organism evidence="17">
    <name type="scientific">Araucaria cunninghamii</name>
    <name type="common">Hoop pine</name>
    <name type="synonym">Moreton Bay pine</name>
    <dbReference type="NCBI Taxonomy" id="56994"/>
    <lineage>
        <taxon>Eukaryota</taxon>
        <taxon>Viridiplantae</taxon>
        <taxon>Streptophyta</taxon>
        <taxon>Embryophyta</taxon>
        <taxon>Tracheophyta</taxon>
        <taxon>Spermatophyta</taxon>
        <taxon>Pinopsida</taxon>
        <taxon>Pinidae</taxon>
        <taxon>Conifers II</taxon>
        <taxon>Araucariales</taxon>
        <taxon>Araucariaceae</taxon>
        <taxon>Araucaria</taxon>
    </lineage>
</organism>
<feature type="binding site" evidence="13">
    <location>
        <begin position="11"/>
        <end position="16"/>
    </location>
    <ligand>
        <name>NADP(+)</name>
        <dbReference type="ChEBI" id="CHEBI:58349"/>
    </ligand>
</feature>
<comment type="catalytic activity">
    <reaction evidence="12 14">
        <text>L-proline + NADP(+) = (S)-1-pyrroline-5-carboxylate + NADPH + 2 H(+)</text>
        <dbReference type="Rhea" id="RHEA:14109"/>
        <dbReference type="ChEBI" id="CHEBI:15378"/>
        <dbReference type="ChEBI" id="CHEBI:17388"/>
        <dbReference type="ChEBI" id="CHEBI:57783"/>
        <dbReference type="ChEBI" id="CHEBI:58349"/>
        <dbReference type="ChEBI" id="CHEBI:60039"/>
        <dbReference type="EC" id="1.5.1.2"/>
    </reaction>
</comment>
<evidence type="ECO:0000256" key="7">
    <source>
        <dbReference type="ARBA" id="ARBA00022605"/>
    </source>
</evidence>
<dbReference type="Pfam" id="PF14748">
    <property type="entry name" value="P5CR_dimer"/>
    <property type="match status" value="1"/>
</dbReference>
<evidence type="ECO:0000256" key="11">
    <source>
        <dbReference type="ARBA" id="ARBA00050547"/>
    </source>
</evidence>
<evidence type="ECO:0000256" key="12">
    <source>
        <dbReference type="ARBA" id="ARBA00052690"/>
    </source>
</evidence>
<dbReference type="PIRSF" id="PIRSF000193">
    <property type="entry name" value="Pyrrol-5-carb_rd"/>
    <property type="match status" value="1"/>
</dbReference>
<evidence type="ECO:0000313" key="17">
    <source>
        <dbReference type="EMBL" id="JAG98588.1"/>
    </source>
</evidence>
<dbReference type="GO" id="GO:0055129">
    <property type="term" value="P:L-proline biosynthetic process"/>
    <property type="evidence" value="ECO:0007669"/>
    <property type="project" value="UniProtKB-UniPathway"/>
</dbReference>
<comment type="subcellular location">
    <subcellularLocation>
        <location evidence="1">Cytoplasm</location>
    </subcellularLocation>
</comment>
<protein>
    <recommendedName>
        <fullName evidence="5 14">Pyrroline-5-carboxylate reductase</fullName>
        <ecNumber evidence="4 14">1.5.1.2</ecNumber>
    </recommendedName>
</protein>
<dbReference type="SUPFAM" id="SSF51735">
    <property type="entry name" value="NAD(P)-binding Rossmann-fold domains"/>
    <property type="match status" value="1"/>
</dbReference>
<dbReference type="FunFam" id="1.10.3730.10:FF:000001">
    <property type="entry name" value="Pyrroline-5-carboxylate reductase"/>
    <property type="match status" value="1"/>
</dbReference>
<keyword evidence="9 13" id="KW-0521">NADP</keyword>
<dbReference type="FunFam" id="3.40.50.720:FF:000190">
    <property type="entry name" value="Pyrroline-5-carboxylate reductase"/>
    <property type="match status" value="1"/>
</dbReference>
<name>A0A0D6R8D3_ARACU</name>
<comment type="catalytic activity">
    <reaction evidence="11">
        <text>L-proline + NAD(+) = (S)-1-pyrroline-5-carboxylate + NADH + 2 H(+)</text>
        <dbReference type="Rhea" id="RHEA:14105"/>
        <dbReference type="ChEBI" id="CHEBI:15378"/>
        <dbReference type="ChEBI" id="CHEBI:17388"/>
        <dbReference type="ChEBI" id="CHEBI:57540"/>
        <dbReference type="ChEBI" id="CHEBI:57945"/>
        <dbReference type="ChEBI" id="CHEBI:60039"/>
        <dbReference type="EC" id="1.5.1.2"/>
    </reaction>
</comment>
<dbReference type="EMBL" id="GCKF01022007">
    <property type="protein sequence ID" value="JAG98588.1"/>
    <property type="molecule type" value="Transcribed_RNA"/>
</dbReference>
<reference evidence="17" key="1">
    <citation type="submission" date="2015-03" db="EMBL/GenBank/DDBJ databases">
        <title>A transcriptome of Araucaria cunninghamii, an australian fine timber species.</title>
        <authorList>
            <person name="Jing Yi C.J.Y."/>
            <person name="Yin San L.Y.S."/>
            <person name="Abdul Karim S.S."/>
            <person name="Wan Azmi N.N."/>
            <person name="Hercus R.R."/>
            <person name="Croft L.L."/>
        </authorList>
    </citation>
    <scope>NUCLEOTIDE SEQUENCE</scope>
    <source>
        <strain evidence="17">MI0301</strain>
        <tissue evidence="17">Leaf</tissue>
    </source>
</reference>
<dbReference type="Gene3D" id="1.10.3730.10">
    <property type="entry name" value="ProC C-terminal domain-like"/>
    <property type="match status" value="1"/>
</dbReference>
<dbReference type="HAMAP" id="MF_01925">
    <property type="entry name" value="P5C_reductase"/>
    <property type="match status" value="1"/>
</dbReference>
<dbReference type="UniPathway" id="UPA00098">
    <property type="reaction ID" value="UER00361"/>
</dbReference>
<dbReference type="EC" id="1.5.1.2" evidence="4 14"/>
<dbReference type="InterPro" id="IPR053790">
    <property type="entry name" value="P5CR-like_CS"/>
</dbReference>
<dbReference type="NCBIfam" id="TIGR00112">
    <property type="entry name" value="proC"/>
    <property type="match status" value="1"/>
</dbReference>
<dbReference type="InterPro" id="IPR029036">
    <property type="entry name" value="P5CR_dimer"/>
</dbReference>
<evidence type="ECO:0000256" key="2">
    <source>
        <dbReference type="ARBA" id="ARBA00005205"/>
    </source>
</evidence>
<dbReference type="Pfam" id="PF03807">
    <property type="entry name" value="F420_oxidored"/>
    <property type="match status" value="1"/>
</dbReference>